<comment type="caution">
    <text evidence="2">The sequence shown here is derived from an EMBL/GenBank/DDBJ whole genome shotgun (WGS) entry which is preliminary data.</text>
</comment>
<dbReference type="Proteomes" id="UP000037510">
    <property type="component" value="Unassembled WGS sequence"/>
</dbReference>
<dbReference type="InterPro" id="IPR001254">
    <property type="entry name" value="Trypsin_dom"/>
</dbReference>
<name>A0A0L7LCB9_OPEBR</name>
<dbReference type="Pfam" id="PF00089">
    <property type="entry name" value="Trypsin"/>
    <property type="match status" value="1"/>
</dbReference>
<dbReference type="SUPFAM" id="SSF50494">
    <property type="entry name" value="Trypsin-like serine proteases"/>
    <property type="match status" value="1"/>
</dbReference>
<organism evidence="2 3">
    <name type="scientific">Operophtera brumata</name>
    <name type="common">Winter moth</name>
    <name type="synonym">Phalaena brumata</name>
    <dbReference type="NCBI Taxonomy" id="104452"/>
    <lineage>
        <taxon>Eukaryota</taxon>
        <taxon>Metazoa</taxon>
        <taxon>Ecdysozoa</taxon>
        <taxon>Arthropoda</taxon>
        <taxon>Hexapoda</taxon>
        <taxon>Insecta</taxon>
        <taxon>Pterygota</taxon>
        <taxon>Neoptera</taxon>
        <taxon>Endopterygota</taxon>
        <taxon>Lepidoptera</taxon>
        <taxon>Glossata</taxon>
        <taxon>Ditrysia</taxon>
        <taxon>Geometroidea</taxon>
        <taxon>Geometridae</taxon>
        <taxon>Larentiinae</taxon>
        <taxon>Operophtera</taxon>
    </lineage>
</organism>
<dbReference type="InterPro" id="IPR043504">
    <property type="entry name" value="Peptidase_S1_PA_chymotrypsin"/>
</dbReference>
<dbReference type="GO" id="GO:0005615">
    <property type="term" value="C:extracellular space"/>
    <property type="evidence" value="ECO:0007669"/>
    <property type="project" value="TreeGrafter"/>
</dbReference>
<dbReference type="GO" id="GO:0006508">
    <property type="term" value="P:proteolysis"/>
    <property type="evidence" value="ECO:0007669"/>
    <property type="project" value="InterPro"/>
</dbReference>
<evidence type="ECO:0000313" key="2">
    <source>
        <dbReference type="EMBL" id="KOB73049.1"/>
    </source>
</evidence>
<sequence length="118" mass="12802">HERYNAPVVRDNDVAVMLLASSARLGASIAVARIPAQGEEVPDNMPVIHVGWGRTNPNVASASQTLQEVEIRTVDFTTCRDQYRMLEALTNRSFPVTTNMICSGLLGVGGTSQTVKEM</sequence>
<feature type="domain" description="Peptidase S1" evidence="1">
    <location>
        <begin position="1"/>
        <end position="106"/>
    </location>
</feature>
<dbReference type="AlphaFoldDB" id="A0A0L7LCB9"/>
<dbReference type="InterPro" id="IPR050850">
    <property type="entry name" value="Peptidase_S1_Elastase_sf"/>
</dbReference>
<dbReference type="Gene3D" id="2.40.10.10">
    <property type="entry name" value="Trypsin-like serine proteases"/>
    <property type="match status" value="2"/>
</dbReference>
<dbReference type="GO" id="GO:0004252">
    <property type="term" value="F:serine-type endopeptidase activity"/>
    <property type="evidence" value="ECO:0007669"/>
    <property type="project" value="InterPro"/>
</dbReference>
<dbReference type="InterPro" id="IPR009003">
    <property type="entry name" value="Peptidase_S1_PA"/>
</dbReference>
<dbReference type="STRING" id="104452.A0A0L7LCB9"/>
<dbReference type="EMBL" id="JTDY01001733">
    <property type="protein sequence ID" value="KOB73049.1"/>
    <property type="molecule type" value="Genomic_DNA"/>
</dbReference>
<proteinExistence type="predicted"/>
<evidence type="ECO:0000313" key="3">
    <source>
        <dbReference type="Proteomes" id="UP000037510"/>
    </source>
</evidence>
<gene>
    <name evidence="2" type="ORF">OBRU01_10659</name>
</gene>
<dbReference type="PANTHER" id="PTHR24257:SF17">
    <property type="match status" value="1"/>
</dbReference>
<dbReference type="PANTHER" id="PTHR24257">
    <property type="entry name" value="CHYMOTRYPSIN-LIKE ELASTASE FAMILY MEMBER"/>
    <property type="match status" value="1"/>
</dbReference>
<feature type="non-terminal residue" evidence="2">
    <location>
        <position position="1"/>
    </location>
</feature>
<keyword evidence="3" id="KW-1185">Reference proteome</keyword>
<accession>A0A0L7LCB9</accession>
<reference evidence="2 3" key="1">
    <citation type="journal article" date="2015" name="Genome Biol. Evol.">
        <title>The genome of winter moth (Operophtera brumata) provides a genomic perspective on sexual dimorphism and phenology.</title>
        <authorList>
            <person name="Derks M.F."/>
            <person name="Smit S."/>
            <person name="Salis L."/>
            <person name="Schijlen E."/>
            <person name="Bossers A."/>
            <person name="Mateman C."/>
            <person name="Pijl A.S."/>
            <person name="de Ridder D."/>
            <person name="Groenen M.A."/>
            <person name="Visser M.E."/>
            <person name="Megens H.J."/>
        </authorList>
    </citation>
    <scope>NUCLEOTIDE SEQUENCE [LARGE SCALE GENOMIC DNA]</scope>
    <source>
        <strain evidence="2">WM2013NL</strain>
        <tissue evidence="2">Head and thorax</tissue>
    </source>
</reference>
<protein>
    <submittedName>
        <fullName evidence="2">Trypsin-like protein</fullName>
    </submittedName>
</protein>
<evidence type="ECO:0000259" key="1">
    <source>
        <dbReference type="Pfam" id="PF00089"/>
    </source>
</evidence>